<protein>
    <submittedName>
        <fullName evidence="1">Uncharacterized protein</fullName>
    </submittedName>
</protein>
<dbReference type="Proteomes" id="UP000265618">
    <property type="component" value="Unassembled WGS sequence"/>
</dbReference>
<dbReference type="AlphaFoldDB" id="A0A9K3GJL4"/>
<accession>A0A9K3GJL4</accession>
<evidence type="ECO:0000313" key="1">
    <source>
        <dbReference type="EMBL" id="GIQ84611.1"/>
    </source>
</evidence>
<name>A0A9K3GJL4_9EUKA</name>
<comment type="caution">
    <text evidence="1">The sequence shown here is derived from an EMBL/GenBank/DDBJ whole genome shotgun (WGS) entry which is preliminary data.</text>
</comment>
<keyword evidence="2" id="KW-1185">Reference proteome</keyword>
<sequence length="138" mass="16092">KPVTVSEYVPPDYEQDSLVEYEVFFRNRIGLKVLRLMVLDFDSYKIRILDLEEKDILVTLHVKNIERAIRSRNVITQITMATKGIKREAYKVWLPEAPEGEADPLHSDPRERVKGLISNINGMIDAWAERERVRLGKK</sequence>
<evidence type="ECO:0000313" key="2">
    <source>
        <dbReference type="Proteomes" id="UP000265618"/>
    </source>
</evidence>
<reference evidence="1 2" key="1">
    <citation type="journal article" date="2018" name="PLoS ONE">
        <title>The draft genome of Kipferlia bialata reveals reductive genome evolution in fornicate parasites.</title>
        <authorList>
            <person name="Tanifuji G."/>
            <person name="Takabayashi S."/>
            <person name="Kume K."/>
            <person name="Takagi M."/>
            <person name="Nakayama T."/>
            <person name="Kamikawa R."/>
            <person name="Inagaki Y."/>
            <person name="Hashimoto T."/>
        </authorList>
    </citation>
    <scope>NUCLEOTIDE SEQUENCE [LARGE SCALE GENOMIC DNA]</scope>
    <source>
        <strain evidence="1">NY0173</strain>
    </source>
</reference>
<organism evidence="1 2">
    <name type="scientific">Kipferlia bialata</name>
    <dbReference type="NCBI Taxonomy" id="797122"/>
    <lineage>
        <taxon>Eukaryota</taxon>
        <taxon>Metamonada</taxon>
        <taxon>Carpediemonas-like organisms</taxon>
        <taxon>Kipferlia</taxon>
    </lineage>
</organism>
<proteinExistence type="predicted"/>
<dbReference type="EMBL" id="BDIP01001542">
    <property type="protein sequence ID" value="GIQ84611.1"/>
    <property type="molecule type" value="Genomic_DNA"/>
</dbReference>
<dbReference type="OrthoDB" id="10568202at2759"/>
<feature type="non-terminal residue" evidence="1">
    <location>
        <position position="1"/>
    </location>
</feature>
<gene>
    <name evidence="1" type="ORF">KIPB_006141</name>
</gene>